<evidence type="ECO:0000256" key="2">
    <source>
        <dbReference type="ARBA" id="ARBA00004459"/>
    </source>
</evidence>
<evidence type="ECO:0000256" key="7">
    <source>
        <dbReference type="ARBA" id="ARBA00023136"/>
    </source>
</evidence>
<dbReference type="Proteomes" id="UP000018545">
    <property type="component" value="Chromosome"/>
</dbReference>
<name>V5U4L7_9ENTR</name>
<evidence type="ECO:0000313" key="12">
    <source>
        <dbReference type="Proteomes" id="UP000018545"/>
    </source>
</evidence>
<comment type="function">
    <text evidence="1 10">Responsible for preventing unproductive conjugation between bacteria carrying like plasmids.</text>
</comment>
<proteinExistence type="inferred from homology"/>
<dbReference type="KEGG" id="csi:P262_04743"/>
<evidence type="ECO:0000256" key="9">
    <source>
        <dbReference type="ARBA" id="ARBA00023288"/>
    </source>
</evidence>
<dbReference type="Pfam" id="PF05818">
    <property type="entry name" value="TraT"/>
    <property type="match status" value="1"/>
</dbReference>
<accession>V5U4L7</accession>
<keyword evidence="7 10" id="KW-0472">Membrane</keyword>
<dbReference type="GO" id="GO:0009279">
    <property type="term" value="C:cell outer membrane"/>
    <property type="evidence" value="ECO:0007669"/>
    <property type="project" value="UniProtKB-SubCell"/>
</dbReference>
<reference evidence="11 12" key="1">
    <citation type="journal article" date="2014" name="Genome Announc.">
        <title>Complete Genome Sequence of Cronobacter sakazakii Strain CMCC 45402.</title>
        <authorList>
            <person name="Zhao Z."/>
            <person name="Wang L."/>
            <person name="Wang B."/>
            <person name="Liang H."/>
            <person name="Ye Q."/>
            <person name="Zeng M."/>
        </authorList>
    </citation>
    <scope>NUCLEOTIDE SEQUENCE [LARGE SCALE GENOMIC DNA]</scope>
    <source>
        <strain evidence="12">45402</strain>
    </source>
</reference>
<keyword evidence="9" id="KW-0449">Lipoprotein</keyword>
<dbReference type="InterPro" id="IPR008874">
    <property type="entry name" value="TraT_complement-R"/>
</dbReference>
<comment type="subcellular location">
    <subcellularLocation>
        <location evidence="2">Cell outer membrane</location>
        <topology evidence="2">Lipid-anchor</topology>
    </subcellularLocation>
</comment>
<keyword evidence="8" id="KW-0564">Palmitate</keyword>
<sequence length="252" mass="26651">MTFNKKGKGMSVKKLAVVGLVLAAFTLTGCGAMTTAIKKRNLEVKTQMSQTIWLEPSSEKTVYIQVKNTSDKDMSNLQTLLANDLSAKGYKVTSSPDSAYYWIQANVLKADKMDLREAQGYLKTGYEGAVAGAALGAGITAYNSNSSGAALGVGLAAGLIGMAADAMVEDVNYTMVTDLQISERSKAAVTTDNIAALRQGTSGVKLQTSTEQGNRAKYQTRVVSSANKVNLKFEEAKPALEAQLAKSVASIL</sequence>
<keyword evidence="6 10" id="KW-0184">Conjugation</keyword>
<dbReference type="HOGENOM" id="CLU_093762_0_1_6"/>
<keyword evidence="5" id="KW-0732">Signal</keyword>
<evidence type="ECO:0000256" key="10">
    <source>
        <dbReference type="PIRNR" id="PIRNR002859"/>
    </source>
</evidence>
<gene>
    <name evidence="11" type="ORF">P262_04743</name>
</gene>
<evidence type="ECO:0000256" key="1">
    <source>
        <dbReference type="ARBA" id="ARBA00002068"/>
    </source>
</evidence>
<evidence type="ECO:0000313" key="11">
    <source>
        <dbReference type="EMBL" id="AHB71744.1"/>
    </source>
</evidence>
<organism evidence="11 12">
    <name type="scientific">Cronobacter malonaticus</name>
    <dbReference type="NCBI Taxonomy" id="413503"/>
    <lineage>
        <taxon>Bacteria</taxon>
        <taxon>Pseudomonadati</taxon>
        <taxon>Pseudomonadota</taxon>
        <taxon>Gammaproteobacteria</taxon>
        <taxon>Enterobacterales</taxon>
        <taxon>Enterobacteriaceae</taxon>
        <taxon>Cronobacter</taxon>
    </lineage>
</organism>
<dbReference type="PIRSF" id="PIRSF002859">
    <property type="entry name" value="Lipo_traT"/>
    <property type="match status" value="1"/>
</dbReference>
<evidence type="ECO:0000256" key="8">
    <source>
        <dbReference type="ARBA" id="ARBA00023139"/>
    </source>
</evidence>
<evidence type="ECO:0000256" key="6">
    <source>
        <dbReference type="ARBA" id="ARBA00022971"/>
    </source>
</evidence>
<protein>
    <recommendedName>
        <fullName evidence="4 10">TraT complement resistance protein</fullName>
    </recommendedName>
</protein>
<dbReference type="NCBIfam" id="NF010291">
    <property type="entry name" value="PRK13731.1"/>
    <property type="match status" value="1"/>
</dbReference>
<dbReference type="PROSITE" id="PS51257">
    <property type="entry name" value="PROKAR_LIPOPROTEIN"/>
    <property type="match status" value="1"/>
</dbReference>
<dbReference type="EMBL" id="CP006731">
    <property type="protein sequence ID" value="AHB71744.1"/>
    <property type="molecule type" value="Genomic_DNA"/>
</dbReference>
<evidence type="ECO:0000256" key="5">
    <source>
        <dbReference type="ARBA" id="ARBA00022729"/>
    </source>
</evidence>
<evidence type="ECO:0000256" key="3">
    <source>
        <dbReference type="ARBA" id="ARBA00009900"/>
    </source>
</evidence>
<evidence type="ECO:0000256" key="4">
    <source>
        <dbReference type="ARBA" id="ARBA00015578"/>
    </source>
</evidence>
<comment type="similarity">
    <text evidence="3 10">Belongs to the TraT lipoprotein family.</text>
</comment>
<dbReference type="PATRIC" id="fig|1401659.3.peg.3347"/>
<keyword evidence="10" id="KW-0998">Cell outer membrane</keyword>
<dbReference type="AlphaFoldDB" id="V5U4L7"/>